<proteinExistence type="predicted"/>
<keyword evidence="5" id="KW-0456">Lyase</keyword>
<dbReference type="Pfam" id="PF04055">
    <property type="entry name" value="Radical_SAM"/>
    <property type="match status" value="1"/>
</dbReference>
<dbReference type="PANTHER" id="PTHR43432:SF6">
    <property type="entry name" value="RADICAL SAM CORE DOMAIN-CONTAINING PROTEIN"/>
    <property type="match status" value="1"/>
</dbReference>
<dbReference type="GO" id="GO:0046872">
    <property type="term" value="F:metal ion binding"/>
    <property type="evidence" value="ECO:0007669"/>
    <property type="project" value="UniProtKB-KW"/>
</dbReference>
<dbReference type="CDD" id="cd01335">
    <property type="entry name" value="Radical_SAM"/>
    <property type="match status" value="1"/>
</dbReference>
<dbReference type="InterPro" id="IPR040086">
    <property type="entry name" value="MJ0683-like"/>
</dbReference>
<dbReference type="SUPFAM" id="SSF102114">
    <property type="entry name" value="Radical SAM enzymes"/>
    <property type="match status" value="1"/>
</dbReference>
<dbReference type="InterPro" id="IPR007197">
    <property type="entry name" value="rSAM"/>
</dbReference>
<dbReference type="GO" id="GO:0016829">
    <property type="term" value="F:lyase activity"/>
    <property type="evidence" value="ECO:0007669"/>
    <property type="project" value="UniProtKB-KW"/>
</dbReference>
<accession>A0A284VQB3</accession>
<dbReference type="Proteomes" id="UP000218615">
    <property type="component" value="Unassembled WGS sequence"/>
</dbReference>
<keyword evidence="1" id="KW-0479">Metal-binding</keyword>
<evidence type="ECO:0000313" key="5">
    <source>
        <dbReference type="EMBL" id="SNQ61452.1"/>
    </source>
</evidence>
<dbReference type="SFLD" id="SFLDG01084">
    <property type="entry name" value="Uncharacterised_Radical_SAM_Su"/>
    <property type="match status" value="1"/>
</dbReference>
<evidence type="ECO:0000256" key="2">
    <source>
        <dbReference type="ARBA" id="ARBA00023004"/>
    </source>
</evidence>
<evidence type="ECO:0000256" key="1">
    <source>
        <dbReference type="ARBA" id="ARBA00022723"/>
    </source>
</evidence>
<keyword evidence="3" id="KW-0411">Iron-sulfur</keyword>
<evidence type="ECO:0000256" key="3">
    <source>
        <dbReference type="ARBA" id="ARBA00023014"/>
    </source>
</evidence>
<dbReference type="EMBL" id="FZMP01000181">
    <property type="protein sequence ID" value="SNQ61452.1"/>
    <property type="molecule type" value="Genomic_DNA"/>
</dbReference>
<dbReference type="Gene3D" id="3.80.30.30">
    <property type="match status" value="1"/>
</dbReference>
<dbReference type="PANTHER" id="PTHR43432">
    <property type="entry name" value="SLR0285 PROTEIN"/>
    <property type="match status" value="1"/>
</dbReference>
<dbReference type="OrthoDB" id="15538at2157"/>
<evidence type="ECO:0000259" key="4">
    <source>
        <dbReference type="Pfam" id="PF04055"/>
    </source>
</evidence>
<dbReference type="InterPro" id="IPR058240">
    <property type="entry name" value="rSAM_sf"/>
</dbReference>
<dbReference type="GO" id="GO:0051536">
    <property type="term" value="F:iron-sulfur cluster binding"/>
    <property type="evidence" value="ECO:0007669"/>
    <property type="project" value="UniProtKB-KW"/>
</dbReference>
<gene>
    <name evidence="5" type="ORF">MNV_360012</name>
</gene>
<keyword evidence="6" id="KW-1185">Reference proteome</keyword>
<dbReference type="SFLD" id="SFLDS00029">
    <property type="entry name" value="Radical_SAM"/>
    <property type="match status" value="1"/>
</dbReference>
<feature type="domain" description="Radical SAM core" evidence="4">
    <location>
        <begin position="29"/>
        <end position="191"/>
    </location>
</feature>
<sequence length="276" mass="31734">MVDRKMIKEIKVKTALSPSQLPGLDYALNPYRGCAHACIYCYAPSVIYWDKGKWGDLVEVKINLPRVLSKELRTKKKGVVGLGTVTDPYQPAEKKYEITRRCLELLQMHDFPVCIQTKSSLVLRDMDLLKRFSKIEVGITLTSHDDIVRQKLEPGAPAVQERLNALEELRKNGIDTWVFMGPVMPYITDVELLLNVIADVKPKYVLVDRLRLKEGIWDCVTDFLKKYDSQLINEYDRIFQKHGEYYGEVLELIKAGRESKYKNLPVKTWDVSGVVP</sequence>
<protein>
    <submittedName>
        <fullName evidence="5">Putative DNA repair photolyase</fullName>
    </submittedName>
</protein>
<keyword evidence="2" id="KW-0408">Iron</keyword>
<name>A0A284VQB3_9EURY</name>
<evidence type="ECO:0000313" key="6">
    <source>
        <dbReference type="Proteomes" id="UP000218615"/>
    </source>
</evidence>
<organism evidence="5 6">
    <name type="scientific">Candidatus Methanoperedens nitratireducens</name>
    <dbReference type="NCBI Taxonomy" id="1392998"/>
    <lineage>
        <taxon>Archaea</taxon>
        <taxon>Methanobacteriati</taxon>
        <taxon>Methanobacteriota</taxon>
        <taxon>Stenosarchaea group</taxon>
        <taxon>Methanomicrobia</taxon>
        <taxon>Methanosarcinales</taxon>
        <taxon>ANME-2 cluster</taxon>
        <taxon>Candidatus Methanoperedentaceae</taxon>
        <taxon>Candidatus Methanoperedens</taxon>
    </lineage>
</organism>
<dbReference type="AlphaFoldDB" id="A0A284VQB3"/>
<dbReference type="RefSeq" id="WP_143311754.1">
    <property type="nucleotide sequence ID" value="NZ_FZMP01000181.1"/>
</dbReference>
<reference evidence="6" key="1">
    <citation type="submission" date="2017-06" db="EMBL/GenBank/DDBJ databases">
        <authorList>
            <person name="Cremers G."/>
        </authorList>
    </citation>
    <scope>NUCLEOTIDE SEQUENCE [LARGE SCALE GENOMIC DNA]</scope>
</reference>